<feature type="compositionally biased region" description="Basic and acidic residues" evidence="1">
    <location>
        <begin position="258"/>
        <end position="268"/>
    </location>
</feature>
<name>A0A6H0Y6P7_9PEZI</name>
<protein>
    <submittedName>
        <fullName evidence="3">Uncharacterized protein</fullName>
    </submittedName>
</protein>
<sequence>MYHIGRHAGAIRRTAPLRLHSGLRRAVTTQSETKATSTVERIESRLPKVLHRFTRPLRTAPVSHITAFLVLHELTAIVPLFGLAAFFHFSNWLPPYISEGRWVQEGTQRFGNWMRKRGWIDAKDDRRSKWYGRGEGGVRIVVELATAYAITKALLPLRLPLSIWLTPWFARWTVLPMRNFISRLWRRKSKALTAVKTPSTKSTALPPVGTPSIKYKHPATEEWRFIGWREECKPEMFLDRYQFGRAAQALAASNASNSKEEDVDKGQMEQDEDESEDESEDELDVLIEKIRLLEVKK</sequence>
<dbReference type="GO" id="GO:0005739">
    <property type="term" value="C:mitochondrion"/>
    <property type="evidence" value="ECO:0007669"/>
    <property type="project" value="TreeGrafter"/>
</dbReference>
<evidence type="ECO:0000256" key="1">
    <source>
        <dbReference type="SAM" id="MobiDB-lite"/>
    </source>
</evidence>
<keyword evidence="4" id="KW-1185">Reference proteome</keyword>
<keyword evidence="2" id="KW-0812">Transmembrane</keyword>
<keyword evidence="2" id="KW-0472">Membrane</keyword>
<keyword evidence="2" id="KW-1133">Transmembrane helix</keyword>
<organism evidence="3 4">
    <name type="scientific">Peltaster fructicola</name>
    <dbReference type="NCBI Taxonomy" id="286661"/>
    <lineage>
        <taxon>Eukaryota</taxon>
        <taxon>Fungi</taxon>
        <taxon>Dikarya</taxon>
        <taxon>Ascomycota</taxon>
        <taxon>Pezizomycotina</taxon>
        <taxon>Dothideomycetes</taxon>
        <taxon>Dothideomycetes incertae sedis</taxon>
        <taxon>Peltaster</taxon>
    </lineage>
</organism>
<dbReference type="OrthoDB" id="5580261at2759"/>
<dbReference type="EMBL" id="CP051143">
    <property type="protein sequence ID" value="QIX02280.1"/>
    <property type="molecule type" value="Genomic_DNA"/>
</dbReference>
<dbReference type="AlphaFoldDB" id="A0A6H0Y6P7"/>
<reference evidence="3 4" key="1">
    <citation type="journal article" date="2016" name="Sci. Rep.">
        <title>Peltaster fructicola genome reveals evolution from an invasive phytopathogen to an ectophytic parasite.</title>
        <authorList>
            <person name="Xu C."/>
            <person name="Chen H."/>
            <person name="Gleason M.L."/>
            <person name="Xu J.R."/>
            <person name="Liu H."/>
            <person name="Zhang R."/>
            <person name="Sun G."/>
        </authorList>
    </citation>
    <scope>NUCLEOTIDE SEQUENCE [LARGE SCALE GENOMIC DNA]</scope>
    <source>
        <strain evidence="3 4">LNHT1506</strain>
    </source>
</reference>
<gene>
    <name evidence="3" type="ORF">AMS68_007797</name>
</gene>
<accession>A0A6H0Y6P7</accession>
<dbReference type="InterPro" id="IPR018811">
    <property type="entry name" value="MRX11"/>
</dbReference>
<dbReference type="Pfam" id="PF10306">
    <property type="entry name" value="FLILHELTA"/>
    <property type="match status" value="1"/>
</dbReference>
<dbReference type="PANTHER" id="PTHR28002:SF1">
    <property type="entry name" value="MIOREX COMPLEX COMPONENT 11"/>
    <property type="match status" value="1"/>
</dbReference>
<proteinExistence type="predicted"/>
<dbReference type="PANTHER" id="PTHR28002">
    <property type="entry name" value="MIOREX COMPLEX COMPONENT 11"/>
    <property type="match status" value="1"/>
</dbReference>
<evidence type="ECO:0000313" key="3">
    <source>
        <dbReference type="EMBL" id="QIX02280.1"/>
    </source>
</evidence>
<dbReference type="Proteomes" id="UP000503462">
    <property type="component" value="Chromosome 5"/>
</dbReference>
<evidence type="ECO:0000313" key="4">
    <source>
        <dbReference type="Proteomes" id="UP000503462"/>
    </source>
</evidence>
<feature type="compositionally biased region" description="Acidic residues" evidence="1">
    <location>
        <begin position="269"/>
        <end position="283"/>
    </location>
</feature>
<feature type="region of interest" description="Disordered" evidence="1">
    <location>
        <begin position="252"/>
        <end position="283"/>
    </location>
</feature>
<feature type="transmembrane region" description="Helical" evidence="2">
    <location>
        <begin position="65"/>
        <end position="89"/>
    </location>
</feature>
<evidence type="ECO:0000256" key="2">
    <source>
        <dbReference type="SAM" id="Phobius"/>
    </source>
</evidence>